<dbReference type="GO" id="GO:0000725">
    <property type="term" value="P:recombinational repair"/>
    <property type="evidence" value="ECO:0007669"/>
    <property type="project" value="TreeGrafter"/>
</dbReference>
<proteinExistence type="predicted"/>
<evidence type="ECO:0000313" key="8">
    <source>
        <dbReference type="EMBL" id="MCD5314554.1"/>
    </source>
</evidence>
<evidence type="ECO:0000256" key="1">
    <source>
        <dbReference type="ARBA" id="ARBA00022741"/>
    </source>
</evidence>
<evidence type="ECO:0000256" key="3">
    <source>
        <dbReference type="ARBA" id="ARBA00022806"/>
    </source>
</evidence>
<dbReference type="GO" id="GO:0005524">
    <property type="term" value="F:ATP binding"/>
    <property type="evidence" value="ECO:0007669"/>
    <property type="project" value="UniProtKB-UniRule"/>
</dbReference>
<dbReference type="EMBL" id="JAJOMB010000017">
    <property type="protein sequence ID" value="MCD5314554.1"/>
    <property type="molecule type" value="Genomic_DNA"/>
</dbReference>
<feature type="region of interest" description="Disordered" evidence="6">
    <location>
        <begin position="1"/>
        <end position="59"/>
    </location>
</feature>
<accession>A0A9X1NJ59</accession>
<feature type="compositionally biased region" description="Low complexity" evidence="6">
    <location>
        <begin position="32"/>
        <end position="48"/>
    </location>
</feature>
<comment type="caution">
    <text evidence="8">The sequence shown here is derived from an EMBL/GenBank/DDBJ whole genome shotgun (WGS) entry which is preliminary data.</text>
</comment>
<dbReference type="RefSeq" id="WP_231447178.1">
    <property type="nucleotide sequence ID" value="NZ_JAJOMB010000017.1"/>
</dbReference>
<keyword evidence="4 5" id="KW-0067">ATP-binding</keyword>
<feature type="binding site" evidence="5">
    <location>
        <begin position="250"/>
        <end position="257"/>
    </location>
    <ligand>
        <name>ATP</name>
        <dbReference type="ChEBI" id="CHEBI:30616"/>
    </ligand>
</feature>
<dbReference type="InterPro" id="IPR000212">
    <property type="entry name" value="DNA_helicase_UvrD/REP"/>
</dbReference>
<dbReference type="Proteomes" id="UP001138997">
    <property type="component" value="Unassembled WGS sequence"/>
</dbReference>
<organism evidence="8 9">
    <name type="scientific">Kineosporia babensis</name>
    <dbReference type="NCBI Taxonomy" id="499548"/>
    <lineage>
        <taxon>Bacteria</taxon>
        <taxon>Bacillati</taxon>
        <taxon>Actinomycetota</taxon>
        <taxon>Actinomycetes</taxon>
        <taxon>Kineosporiales</taxon>
        <taxon>Kineosporiaceae</taxon>
        <taxon>Kineosporia</taxon>
    </lineage>
</organism>
<dbReference type="PANTHER" id="PTHR11070">
    <property type="entry name" value="UVRD / RECB / PCRA DNA HELICASE FAMILY MEMBER"/>
    <property type="match status" value="1"/>
</dbReference>
<evidence type="ECO:0000313" key="9">
    <source>
        <dbReference type="Proteomes" id="UP001138997"/>
    </source>
</evidence>
<dbReference type="GO" id="GO:0043138">
    <property type="term" value="F:3'-5' DNA helicase activity"/>
    <property type="evidence" value="ECO:0007669"/>
    <property type="project" value="TreeGrafter"/>
</dbReference>
<gene>
    <name evidence="8" type="ORF">LR394_26960</name>
</gene>
<dbReference type="PANTHER" id="PTHR11070:SF45">
    <property type="entry name" value="DNA 3'-5' HELICASE"/>
    <property type="match status" value="1"/>
</dbReference>
<name>A0A9X1NJ59_9ACTN</name>
<reference evidence="8" key="1">
    <citation type="submission" date="2021-11" db="EMBL/GenBank/DDBJ databases">
        <title>Streptomyces corallinus and Kineosporia corallina sp. nov., two new coral-derived marine actinobacteria.</title>
        <authorList>
            <person name="Buangrab K."/>
            <person name="Sutthacheep M."/>
            <person name="Yeemin T."/>
            <person name="Harunari E."/>
            <person name="Igarashi Y."/>
            <person name="Sripreechasak P."/>
            <person name="Kanchanasin P."/>
            <person name="Tanasupawat S."/>
            <person name="Phongsopitanun W."/>
        </authorList>
    </citation>
    <scope>NUCLEOTIDE SEQUENCE</scope>
    <source>
        <strain evidence="8">JCM 31032</strain>
    </source>
</reference>
<keyword evidence="9" id="KW-1185">Reference proteome</keyword>
<dbReference type="GO" id="GO:0016787">
    <property type="term" value="F:hydrolase activity"/>
    <property type="evidence" value="ECO:0007669"/>
    <property type="project" value="UniProtKB-UniRule"/>
</dbReference>
<feature type="compositionally biased region" description="Polar residues" evidence="6">
    <location>
        <begin position="12"/>
        <end position="24"/>
    </location>
</feature>
<dbReference type="SUPFAM" id="SSF52540">
    <property type="entry name" value="P-loop containing nucleoside triphosphate hydrolases"/>
    <property type="match status" value="1"/>
</dbReference>
<dbReference type="PROSITE" id="PS51198">
    <property type="entry name" value="UVRD_HELICASE_ATP_BIND"/>
    <property type="match status" value="1"/>
</dbReference>
<dbReference type="Pfam" id="PF00580">
    <property type="entry name" value="UvrD-helicase"/>
    <property type="match status" value="1"/>
</dbReference>
<dbReference type="GO" id="GO:0003677">
    <property type="term" value="F:DNA binding"/>
    <property type="evidence" value="ECO:0007669"/>
    <property type="project" value="InterPro"/>
</dbReference>
<evidence type="ECO:0000256" key="5">
    <source>
        <dbReference type="PROSITE-ProRule" id="PRU00560"/>
    </source>
</evidence>
<dbReference type="Gene3D" id="3.40.50.300">
    <property type="entry name" value="P-loop containing nucleotide triphosphate hydrolases"/>
    <property type="match status" value="3"/>
</dbReference>
<evidence type="ECO:0000259" key="7">
    <source>
        <dbReference type="PROSITE" id="PS51198"/>
    </source>
</evidence>
<dbReference type="GO" id="GO:0005829">
    <property type="term" value="C:cytosol"/>
    <property type="evidence" value="ECO:0007669"/>
    <property type="project" value="TreeGrafter"/>
</dbReference>
<evidence type="ECO:0000256" key="4">
    <source>
        <dbReference type="ARBA" id="ARBA00022840"/>
    </source>
</evidence>
<evidence type="ECO:0000256" key="6">
    <source>
        <dbReference type="SAM" id="MobiDB-lite"/>
    </source>
</evidence>
<keyword evidence="3 5" id="KW-0347">Helicase</keyword>
<sequence length="792" mass="84795">MSDGTVDGLADSTGSTDGAGNSGTPVGRHVGSDAASSSEAAGAAPDSPQGATEREVAHEQDYLDQLYSRLDDIRSRAQKTLDEVRRASSSNTPAGRAEKDAFDALHTERLAQLDAVEDRLAFGRLDMSGGERRYVGRIGLSDEGQHQLLVDWRAPAAAAFYQATAASPGGVARRRHLATRGRTVTGIDDELLDAAGLDAADLTTVTGDGALMTALTEHRTGKMRDIVATLQSEQDQIVRAPLTGVLVVQGGPGTGKTAVALHRAAYLLYTHRERIAKSGVLVVGPSPVFLRYIERVLPSLGETGVVLSTPSQIFPGVEANATDVPNVAMLKGDLRMARVIREAVRQRQLLLPKPVPISLDGDQITLRPAAVAEARSRARQTGRPHNEARSTFVKHLLDDLAGQLARSRRLENDAETRLELAAELRDSIDVRREINLRWMPLSAEAFLDKLFSTPARLRAATEGKLAKAEARLLQRPAGSPWTQSDVPLLDEVAELIGPDVTATAEAARERARAAAERAEAVRYAQGVLQMSGEASAMMTADMLADRFEGPGGSLTVSERARDDRTWTYGHVVVDEAQEVSPMMWRTLARRVPSRSMTVVGDLAQTSSAAGASTWAGALDTIAKDRWRVSELTVNYRTPAKIMRPAAAMLTATGISVRLPESAREGDWEPSVLQTPAEPGAMAEAVLKAVTADEAALGGGQFAVILAREEVLGEVSERVRKSLLAPEYATLADRVSVLSVDDVKGLEYDAVTVVDPVGIIAASRRGASDLYVALTRPTQRLTVIHHGKLPKGL</sequence>
<dbReference type="AlphaFoldDB" id="A0A9X1NJ59"/>
<feature type="domain" description="UvrD-like helicase ATP-binding" evidence="7">
    <location>
        <begin position="229"/>
        <end position="638"/>
    </location>
</feature>
<keyword evidence="1 5" id="KW-0547">Nucleotide-binding</keyword>
<keyword evidence="2 5" id="KW-0378">Hydrolase</keyword>
<dbReference type="InterPro" id="IPR014016">
    <property type="entry name" value="UvrD-like_ATP-bd"/>
</dbReference>
<evidence type="ECO:0000256" key="2">
    <source>
        <dbReference type="ARBA" id="ARBA00022801"/>
    </source>
</evidence>
<dbReference type="InterPro" id="IPR027417">
    <property type="entry name" value="P-loop_NTPase"/>
</dbReference>
<protein>
    <submittedName>
        <fullName evidence="8">AAA family ATPase</fullName>
    </submittedName>
</protein>